<proteinExistence type="inferred from homology"/>
<sequence length="536" mass="59133">MSADDPLVRVDGLQKYFWENDSIVDRLFGDDPVPVRAVDGVSFDIYEGETLGLVGESGCGKSTAGETLLHLQEPTDGRVEFDGENVYDLDGSDRTEFRRNAQVVFQDPFSSLDPRMTIGDIVTQPLSIHDWPWTDEDVETGVDVRTDGISSDIVTATADDDVDTVVSPVNGVATAHVTVRAVGDADVADVDADDRSVDVASGVVAEVEEDLTVEVERGDGIAVHVSVDRSAKRLRRDRAMDLLERVGLSADQLDRYPHEFSGGQRQRIGIARALALEPDFLVLDEPTSALDVSVQAQVLNLLDDLQDEFDLTYLLISHDLSVIRHVCDRVAVMYLGEIVEIGPVEELFESPDHPYTQALLESVPRASTDERERDRETLAGDVPSPRDPPSGCRFRTRCPMVIPPADLEIEQATYRDLMTLRERIERRDVSLESVGDEGRFDTEDGGVPAEDVPGFVAALKDRLLETELPPRHDAVVEEALAELARENWDGAAERLRTEYESVCEREPPDLGDGSHPVACHLHGRASERTAEPDSWT</sequence>
<dbReference type="InterPro" id="IPR027417">
    <property type="entry name" value="P-loop_NTPase"/>
</dbReference>
<accession>A0A8A2VAP9</accession>
<dbReference type="KEGG" id="hakz:J0X25_17385"/>
<dbReference type="PROSITE" id="PS50893">
    <property type="entry name" value="ABC_TRANSPORTER_2"/>
    <property type="match status" value="1"/>
</dbReference>
<keyword evidence="4 7" id="KW-0067">ATP-binding</keyword>
<dbReference type="InterPro" id="IPR017871">
    <property type="entry name" value="ABC_transporter-like_CS"/>
</dbReference>
<feature type="compositionally biased region" description="Basic and acidic residues" evidence="5">
    <location>
        <begin position="367"/>
        <end position="378"/>
    </location>
</feature>
<dbReference type="GO" id="GO:0016887">
    <property type="term" value="F:ATP hydrolysis activity"/>
    <property type="evidence" value="ECO:0007669"/>
    <property type="project" value="InterPro"/>
</dbReference>
<reference evidence="7 8" key="1">
    <citation type="submission" date="2021-03" db="EMBL/GenBank/DDBJ databases">
        <title>Haloterrigena longa sp. nov. and Haloterrigena limicola sp. nov., extremely halophilic archaea isolated from a salt lake.</title>
        <authorList>
            <person name="Henglin C."/>
        </authorList>
    </citation>
    <scope>NUCLEOTIDE SEQUENCE [LARGE SCALE GENOMIC DNA]</scope>
    <source>
        <strain evidence="7 8">KZCA68</strain>
    </source>
</reference>
<feature type="compositionally biased region" description="Basic and acidic residues" evidence="5">
    <location>
        <begin position="524"/>
        <end position="536"/>
    </location>
</feature>
<evidence type="ECO:0000259" key="6">
    <source>
        <dbReference type="PROSITE" id="PS50893"/>
    </source>
</evidence>
<feature type="domain" description="ABC transporter" evidence="6">
    <location>
        <begin position="8"/>
        <end position="360"/>
    </location>
</feature>
<dbReference type="GeneID" id="63189116"/>
<evidence type="ECO:0000256" key="5">
    <source>
        <dbReference type="SAM" id="MobiDB-lite"/>
    </source>
</evidence>
<dbReference type="InterPro" id="IPR050319">
    <property type="entry name" value="ABC_transp_ATP-bind"/>
</dbReference>
<feature type="region of interest" description="Disordered" evidence="5">
    <location>
        <begin position="361"/>
        <end position="395"/>
    </location>
</feature>
<keyword evidence="3" id="KW-0547">Nucleotide-binding</keyword>
<evidence type="ECO:0000256" key="4">
    <source>
        <dbReference type="ARBA" id="ARBA00022840"/>
    </source>
</evidence>
<dbReference type="InterPro" id="IPR003439">
    <property type="entry name" value="ABC_transporter-like_ATP-bd"/>
</dbReference>
<dbReference type="EMBL" id="CP071462">
    <property type="protein sequence ID" value="QSW99129.1"/>
    <property type="molecule type" value="Genomic_DNA"/>
</dbReference>
<dbReference type="Pfam" id="PF08352">
    <property type="entry name" value="oligo_HPY"/>
    <property type="match status" value="1"/>
</dbReference>
<dbReference type="PANTHER" id="PTHR43776">
    <property type="entry name" value="TRANSPORT ATP-BINDING PROTEIN"/>
    <property type="match status" value="1"/>
</dbReference>
<protein>
    <submittedName>
        <fullName evidence="7">ABC transporter ATP-binding protein</fullName>
    </submittedName>
</protein>
<dbReference type="InterPro" id="IPR003593">
    <property type="entry name" value="AAA+_ATPase"/>
</dbReference>
<feature type="region of interest" description="Disordered" evidence="5">
    <location>
        <begin position="503"/>
        <end position="536"/>
    </location>
</feature>
<evidence type="ECO:0000313" key="8">
    <source>
        <dbReference type="Proteomes" id="UP000663203"/>
    </source>
</evidence>
<dbReference type="GO" id="GO:0055085">
    <property type="term" value="P:transmembrane transport"/>
    <property type="evidence" value="ECO:0007669"/>
    <property type="project" value="UniProtKB-ARBA"/>
</dbReference>
<keyword evidence="2" id="KW-0813">Transport</keyword>
<evidence type="ECO:0000256" key="1">
    <source>
        <dbReference type="ARBA" id="ARBA00005417"/>
    </source>
</evidence>
<dbReference type="Proteomes" id="UP000663203">
    <property type="component" value="Chromosome"/>
</dbReference>
<dbReference type="SUPFAM" id="SSF52540">
    <property type="entry name" value="P-loop containing nucleoside triphosphate hydrolases"/>
    <property type="match status" value="1"/>
</dbReference>
<dbReference type="NCBIfam" id="TIGR01727">
    <property type="entry name" value="oligo_HPY"/>
    <property type="match status" value="1"/>
</dbReference>
<keyword evidence="8" id="KW-1185">Reference proteome</keyword>
<dbReference type="GO" id="GO:0015833">
    <property type="term" value="P:peptide transport"/>
    <property type="evidence" value="ECO:0007669"/>
    <property type="project" value="InterPro"/>
</dbReference>
<evidence type="ECO:0000256" key="3">
    <source>
        <dbReference type="ARBA" id="ARBA00022741"/>
    </source>
</evidence>
<dbReference type="InterPro" id="IPR013563">
    <property type="entry name" value="Oligopep_ABC_C"/>
</dbReference>
<name>A0A8A2VAP9_9EURY</name>
<dbReference type="PROSITE" id="PS00211">
    <property type="entry name" value="ABC_TRANSPORTER_1"/>
    <property type="match status" value="1"/>
</dbReference>
<gene>
    <name evidence="7" type="ORF">J0X25_17385</name>
</gene>
<organism evidence="7 8">
    <name type="scientific">Haloterrigena alkaliphila</name>
    <dbReference type="NCBI Taxonomy" id="2816475"/>
    <lineage>
        <taxon>Archaea</taxon>
        <taxon>Methanobacteriati</taxon>
        <taxon>Methanobacteriota</taxon>
        <taxon>Stenosarchaea group</taxon>
        <taxon>Halobacteria</taxon>
        <taxon>Halobacteriales</taxon>
        <taxon>Natrialbaceae</taxon>
        <taxon>Haloterrigena</taxon>
    </lineage>
</organism>
<evidence type="ECO:0000256" key="2">
    <source>
        <dbReference type="ARBA" id="ARBA00022448"/>
    </source>
</evidence>
<dbReference type="RefSeq" id="WP_207288737.1">
    <property type="nucleotide sequence ID" value="NZ_CP071462.1"/>
</dbReference>
<comment type="similarity">
    <text evidence="1">Belongs to the ABC transporter superfamily.</text>
</comment>
<dbReference type="CDD" id="cd03257">
    <property type="entry name" value="ABC_NikE_OppD_transporters"/>
    <property type="match status" value="1"/>
</dbReference>
<evidence type="ECO:0000313" key="7">
    <source>
        <dbReference type="EMBL" id="QSW99129.1"/>
    </source>
</evidence>
<dbReference type="GO" id="GO:0005524">
    <property type="term" value="F:ATP binding"/>
    <property type="evidence" value="ECO:0007669"/>
    <property type="project" value="UniProtKB-KW"/>
</dbReference>
<dbReference type="AlphaFoldDB" id="A0A8A2VAP9"/>
<dbReference type="Pfam" id="PF00005">
    <property type="entry name" value="ABC_tran"/>
    <property type="match status" value="1"/>
</dbReference>
<dbReference type="Gene3D" id="3.40.50.300">
    <property type="entry name" value="P-loop containing nucleotide triphosphate hydrolases"/>
    <property type="match status" value="1"/>
</dbReference>
<dbReference type="SMART" id="SM00382">
    <property type="entry name" value="AAA"/>
    <property type="match status" value="1"/>
</dbReference>
<dbReference type="PANTHER" id="PTHR43776:SF7">
    <property type="entry name" value="D,D-DIPEPTIDE TRANSPORT ATP-BINDING PROTEIN DDPF-RELATED"/>
    <property type="match status" value="1"/>
</dbReference>